<proteinExistence type="inferred from homology"/>
<dbReference type="InterPro" id="IPR029149">
    <property type="entry name" value="Creatin/AminoP/Spt16_N"/>
</dbReference>
<organism evidence="7 8">
    <name type="scientific">Sphingomonas abietis</name>
    <dbReference type="NCBI Taxonomy" id="3012344"/>
    <lineage>
        <taxon>Bacteria</taxon>
        <taxon>Pseudomonadati</taxon>
        <taxon>Pseudomonadota</taxon>
        <taxon>Alphaproteobacteria</taxon>
        <taxon>Sphingomonadales</taxon>
        <taxon>Sphingomonadaceae</taxon>
        <taxon>Sphingomonas</taxon>
    </lineage>
</organism>
<dbReference type="InterPro" id="IPR033740">
    <property type="entry name" value="Pept_M24B"/>
</dbReference>
<dbReference type="CDD" id="cd01085">
    <property type="entry name" value="APP"/>
    <property type="match status" value="1"/>
</dbReference>
<evidence type="ECO:0000313" key="7">
    <source>
        <dbReference type="EMBL" id="WBO23187.1"/>
    </source>
</evidence>
<dbReference type="InterPro" id="IPR032416">
    <property type="entry name" value="Peptidase_M24_C"/>
</dbReference>
<dbReference type="Pfam" id="PF16189">
    <property type="entry name" value="Creatinase_N_2"/>
    <property type="match status" value="1"/>
</dbReference>
<sequence length="597" mass="63922">MSTYADRLAALRDELARRRLDGFVVPLTDEHMSEYVGAYAQRLAWLTGFEGSAGTAVVLPEEAAIFIDGRYTLQVREQVSADHWSYQSVPETSVSAWLKAHAPSGGRIGYDPWLHTKGWVDAAKRALAARGAELVAVETNPIDAVWADQPLPSDARLVIQPDALAGRSAATKRQDVADWLTTEGADAVVLSALDSIAWAFNVRGQDVSRTPVALAYALIHADATAELFVDPEKVDEAVAAHLGNSVRLQPRGAFAGALDGLAGKTVKVDPDRAVAAIFARLATAGATVSEARDPTILPKAIKNPVEIAGSTAAHVRDGAAVTRFLHWVDTVAAEGGQDELTAAAQLEAFRAETGALKDLSFDTISGAGPNGAVVHYRVSEKTVLPIERGTLYLVDSGGQYVDGTTDITRTIAIGTPTAEMKDRFTRVLKGHIALSRAVFPVGTRGIQLDTLARQYLWEAGLDYAHGTGHGVGSYLSVHEGPQRIATPSAGQAGADEPLRAGMILSNEPGYYKTGGYGIRIENLVLVEPREVDGAEKALLAFHTLTLAPIDRRLVDVAMLSPAERAWFDSYHARVWREIGPLVPQDVRAWLEQATAAL</sequence>
<evidence type="ECO:0000259" key="6">
    <source>
        <dbReference type="Pfam" id="PF16188"/>
    </source>
</evidence>
<dbReference type="Gene3D" id="3.90.230.10">
    <property type="entry name" value="Creatinase/methionine aminopeptidase superfamily"/>
    <property type="match status" value="1"/>
</dbReference>
<keyword evidence="2" id="KW-0479">Metal-binding</keyword>
<evidence type="ECO:0000256" key="3">
    <source>
        <dbReference type="ARBA" id="ARBA00022801"/>
    </source>
</evidence>
<dbReference type="PANTHER" id="PTHR43763:SF6">
    <property type="entry name" value="XAA-PRO AMINOPEPTIDASE 1"/>
    <property type="match status" value="1"/>
</dbReference>
<dbReference type="SUPFAM" id="SSF53092">
    <property type="entry name" value="Creatinase/prolidase N-terminal domain"/>
    <property type="match status" value="1"/>
</dbReference>
<dbReference type="Gene3D" id="3.40.350.10">
    <property type="entry name" value="Creatinase/prolidase N-terminal domain"/>
    <property type="match status" value="2"/>
</dbReference>
<feature type="domain" description="Creatinase N-terminal" evidence="5">
    <location>
        <begin position="7"/>
        <end position="138"/>
    </location>
</feature>
<dbReference type="InterPro" id="IPR000994">
    <property type="entry name" value="Pept_M24"/>
</dbReference>
<gene>
    <name evidence="7" type="ORF">PBT88_03345</name>
</gene>
<feature type="domain" description="Peptidase M24 C-terminal" evidence="6">
    <location>
        <begin position="539"/>
        <end position="597"/>
    </location>
</feature>
<dbReference type="PANTHER" id="PTHR43763">
    <property type="entry name" value="XAA-PRO AMINOPEPTIDASE 1"/>
    <property type="match status" value="1"/>
</dbReference>
<dbReference type="InterPro" id="IPR050422">
    <property type="entry name" value="X-Pro_aminopeptidase_P"/>
</dbReference>
<reference evidence="7 8" key="1">
    <citation type="submission" date="2022-12" db="EMBL/GenBank/DDBJ databases">
        <title>Sphingomonas abieness sp. nov., an endophytic bacterium isolated from Abies koreana.</title>
        <authorList>
            <person name="Jiang L."/>
            <person name="Lee J."/>
        </authorList>
    </citation>
    <scope>NUCLEOTIDE SEQUENCE [LARGE SCALE GENOMIC DNA]</scope>
    <source>
        <strain evidence="8">PAMB 00755</strain>
    </source>
</reference>
<keyword evidence="3" id="KW-0378">Hydrolase</keyword>
<dbReference type="SUPFAM" id="SSF55920">
    <property type="entry name" value="Creatinase/aminopeptidase"/>
    <property type="match status" value="1"/>
</dbReference>
<protein>
    <submittedName>
        <fullName evidence="7">Aminopeptidase P family protein</fullName>
    </submittedName>
</protein>
<evidence type="ECO:0000259" key="4">
    <source>
        <dbReference type="Pfam" id="PF00557"/>
    </source>
</evidence>
<dbReference type="EMBL" id="CP115174">
    <property type="protein sequence ID" value="WBO23187.1"/>
    <property type="molecule type" value="Genomic_DNA"/>
</dbReference>
<evidence type="ECO:0000313" key="8">
    <source>
        <dbReference type="Proteomes" id="UP001210865"/>
    </source>
</evidence>
<dbReference type="Proteomes" id="UP001210865">
    <property type="component" value="Chromosome"/>
</dbReference>
<evidence type="ECO:0000256" key="1">
    <source>
        <dbReference type="ARBA" id="ARBA00008766"/>
    </source>
</evidence>
<keyword evidence="7" id="KW-0645">Protease</keyword>
<comment type="similarity">
    <text evidence="1">Belongs to the peptidase M24B family.</text>
</comment>
<dbReference type="Pfam" id="PF16188">
    <property type="entry name" value="Peptidase_M24_C"/>
    <property type="match status" value="1"/>
</dbReference>
<keyword evidence="8" id="KW-1185">Reference proteome</keyword>
<dbReference type="Pfam" id="PF01321">
    <property type="entry name" value="Creatinase_N"/>
    <property type="match status" value="1"/>
</dbReference>
<evidence type="ECO:0000259" key="5">
    <source>
        <dbReference type="Pfam" id="PF01321"/>
    </source>
</evidence>
<dbReference type="InterPro" id="IPR036005">
    <property type="entry name" value="Creatinase/aminopeptidase-like"/>
</dbReference>
<dbReference type="RefSeq" id="WP_270077822.1">
    <property type="nucleotide sequence ID" value="NZ_CP115174.1"/>
</dbReference>
<feature type="domain" description="Peptidase M24" evidence="4">
    <location>
        <begin position="312"/>
        <end position="527"/>
    </location>
</feature>
<keyword evidence="7" id="KW-0031">Aminopeptidase</keyword>
<name>A0ABY7NNT5_9SPHN</name>
<accession>A0ABY7NNT5</accession>
<dbReference type="Pfam" id="PF00557">
    <property type="entry name" value="Peptidase_M24"/>
    <property type="match status" value="1"/>
</dbReference>
<dbReference type="GO" id="GO:0004177">
    <property type="term" value="F:aminopeptidase activity"/>
    <property type="evidence" value="ECO:0007669"/>
    <property type="project" value="UniProtKB-KW"/>
</dbReference>
<dbReference type="InterPro" id="IPR000587">
    <property type="entry name" value="Creatinase_N"/>
</dbReference>
<evidence type="ECO:0000256" key="2">
    <source>
        <dbReference type="ARBA" id="ARBA00022723"/>
    </source>
</evidence>